<evidence type="ECO:0000313" key="1">
    <source>
        <dbReference type="EMBL" id="KAJ3804886.1"/>
    </source>
</evidence>
<evidence type="ECO:0000313" key="2">
    <source>
        <dbReference type="Proteomes" id="UP001163835"/>
    </source>
</evidence>
<gene>
    <name evidence="1" type="ORF">F5876DRAFT_52725</name>
</gene>
<keyword evidence="2" id="KW-1185">Reference proteome</keyword>
<sequence>MIGATYFMTTETTERLHIDFAKEAYRASNHKDEYTQMTRWLERREKIIQHLNYISWRLNSLEDSVIPSMLPVSPPMLPKITSHPTMKSISLIKLEDASIKGYGAIDFTLALKQFVVQFRDPSLPTSVVDEYARFIVLPFQSLPVWHQIKFTNVGLFGKNTLDSVLARPRRYDSHGKVTQLARFDMALICVKPDSENHTIKETRVGRVRAIFSLPEDKLDVMFPPKHLAYVEWFTKFTRVPEPHSGLYRVKKQMNVDGTTAASVIPVEMILRSVHLLPKWGGAVPSGWTGENVLDLAPSFLLNIFKDNHSYFNLV</sequence>
<proteinExistence type="predicted"/>
<reference evidence="1" key="1">
    <citation type="submission" date="2022-09" db="EMBL/GenBank/DDBJ databases">
        <title>A Global Phylogenomic Analysis of the Shiitake Genus Lentinula.</title>
        <authorList>
            <consortium name="DOE Joint Genome Institute"/>
            <person name="Sierra-Patev S."/>
            <person name="Min B."/>
            <person name="Naranjo-Ortiz M."/>
            <person name="Looney B."/>
            <person name="Konkel Z."/>
            <person name="Slot J.C."/>
            <person name="Sakamoto Y."/>
            <person name="Steenwyk J.L."/>
            <person name="Rokas A."/>
            <person name="Carro J."/>
            <person name="Camarero S."/>
            <person name="Ferreira P."/>
            <person name="Molpeceres G."/>
            <person name="Ruiz-Duenas F.J."/>
            <person name="Serrano A."/>
            <person name="Henrissat B."/>
            <person name="Drula E."/>
            <person name="Hughes K.W."/>
            <person name="Mata J.L."/>
            <person name="Ishikawa N.K."/>
            <person name="Vargas-Isla R."/>
            <person name="Ushijima S."/>
            <person name="Smith C.A."/>
            <person name="Ahrendt S."/>
            <person name="Andreopoulos W."/>
            <person name="He G."/>
            <person name="Labutti K."/>
            <person name="Lipzen A."/>
            <person name="Ng V."/>
            <person name="Riley R."/>
            <person name="Sandor L."/>
            <person name="Barry K."/>
            <person name="Martinez A.T."/>
            <person name="Xiao Y."/>
            <person name="Gibbons J.G."/>
            <person name="Terashima K."/>
            <person name="Grigoriev I.V."/>
            <person name="Hibbett D.S."/>
        </authorList>
    </citation>
    <scope>NUCLEOTIDE SEQUENCE</scope>
    <source>
        <strain evidence="1">TMI1499</strain>
    </source>
</reference>
<name>A0ACC1TJV6_9AGAR</name>
<protein>
    <submittedName>
        <fullName evidence="1">Uncharacterized protein</fullName>
    </submittedName>
</protein>
<comment type="caution">
    <text evidence="1">The sequence shown here is derived from an EMBL/GenBank/DDBJ whole genome shotgun (WGS) entry which is preliminary data.</text>
</comment>
<dbReference type="Proteomes" id="UP001163835">
    <property type="component" value="Unassembled WGS sequence"/>
</dbReference>
<organism evidence="1 2">
    <name type="scientific">Lentinula aff. lateritia</name>
    <dbReference type="NCBI Taxonomy" id="2804960"/>
    <lineage>
        <taxon>Eukaryota</taxon>
        <taxon>Fungi</taxon>
        <taxon>Dikarya</taxon>
        <taxon>Basidiomycota</taxon>
        <taxon>Agaricomycotina</taxon>
        <taxon>Agaricomycetes</taxon>
        <taxon>Agaricomycetidae</taxon>
        <taxon>Agaricales</taxon>
        <taxon>Marasmiineae</taxon>
        <taxon>Omphalotaceae</taxon>
        <taxon>Lentinula</taxon>
    </lineage>
</organism>
<dbReference type="EMBL" id="MU795771">
    <property type="protein sequence ID" value="KAJ3804886.1"/>
    <property type="molecule type" value="Genomic_DNA"/>
</dbReference>
<accession>A0ACC1TJV6</accession>